<keyword evidence="2" id="KW-1185">Reference proteome</keyword>
<dbReference type="EMBL" id="VAUV01000005">
    <property type="protein sequence ID" value="TLD71413.1"/>
    <property type="molecule type" value="Genomic_DNA"/>
</dbReference>
<dbReference type="InterPro" id="IPR017850">
    <property type="entry name" value="Alkaline_phosphatase_core_sf"/>
</dbReference>
<dbReference type="PANTHER" id="PTHR43737">
    <property type="entry name" value="BLL7424 PROTEIN"/>
    <property type="match status" value="1"/>
</dbReference>
<protein>
    <submittedName>
        <fullName evidence="1">DUF1501 domain-containing protein</fullName>
    </submittedName>
</protein>
<dbReference type="RefSeq" id="WP_138085627.1">
    <property type="nucleotide sequence ID" value="NZ_VAUV01000005.1"/>
</dbReference>
<proteinExistence type="predicted"/>
<dbReference type="InterPro" id="IPR006311">
    <property type="entry name" value="TAT_signal"/>
</dbReference>
<comment type="caution">
    <text evidence="1">The sequence shown here is derived from an EMBL/GenBank/DDBJ whole genome shotgun (WGS) entry which is preliminary data.</text>
</comment>
<dbReference type="Proteomes" id="UP000306196">
    <property type="component" value="Unassembled WGS sequence"/>
</dbReference>
<evidence type="ECO:0000313" key="1">
    <source>
        <dbReference type="EMBL" id="TLD71413.1"/>
    </source>
</evidence>
<evidence type="ECO:0000313" key="2">
    <source>
        <dbReference type="Proteomes" id="UP000306196"/>
    </source>
</evidence>
<name>A0A5R8KGI2_9BACT</name>
<dbReference type="InterPro" id="IPR010869">
    <property type="entry name" value="DUF1501"/>
</dbReference>
<organism evidence="1 2">
    <name type="scientific">Phragmitibacter flavus</name>
    <dbReference type="NCBI Taxonomy" id="2576071"/>
    <lineage>
        <taxon>Bacteria</taxon>
        <taxon>Pseudomonadati</taxon>
        <taxon>Verrucomicrobiota</taxon>
        <taxon>Verrucomicrobiia</taxon>
        <taxon>Verrucomicrobiales</taxon>
        <taxon>Verrucomicrobiaceae</taxon>
        <taxon>Phragmitibacter</taxon>
    </lineage>
</organism>
<gene>
    <name evidence="1" type="ORF">FEM03_07755</name>
</gene>
<dbReference type="OrthoDB" id="9783759at2"/>
<dbReference type="SUPFAM" id="SSF53649">
    <property type="entry name" value="Alkaline phosphatase-like"/>
    <property type="match status" value="1"/>
</dbReference>
<dbReference type="AlphaFoldDB" id="A0A5R8KGI2"/>
<dbReference type="PROSITE" id="PS51318">
    <property type="entry name" value="TAT"/>
    <property type="match status" value="1"/>
</dbReference>
<reference evidence="1 2" key="1">
    <citation type="submission" date="2019-05" db="EMBL/GenBank/DDBJ databases">
        <title>Verrucobacter flavum gen. nov., sp. nov. a new member of the family Verrucomicrobiaceae.</title>
        <authorList>
            <person name="Szuroczki S."/>
            <person name="Abbaszade G."/>
            <person name="Szabo A."/>
            <person name="Felfoldi T."/>
            <person name="Schumann P."/>
            <person name="Boka K."/>
            <person name="Keki Z."/>
            <person name="Toumi M."/>
            <person name="Toth E."/>
        </authorList>
    </citation>
    <scope>NUCLEOTIDE SEQUENCE [LARGE SCALE GENOMIC DNA]</scope>
    <source>
        <strain evidence="1 2">MG-N-17</strain>
    </source>
</reference>
<accession>A0A5R8KGI2</accession>
<sequence>MSCHRYQHVSNRRDFLARSGLGLGSAALAHLFSADAGAAEKEAALAQLTHFAPKAKRVICLFQSGGPSHLELFDDKPVLRQRFDEDLPESISRGQRITGMVASQKRFAVQPSRWNYQPGGKSGTMISDLMPHTRAISDEICLIRSMHTEAINHDPAITFFQTGSQLPGRPSMGAWTDYGLGRLNENLPSFVVLISVNKQNSGQGLLARLWGSGFLPSGHQGVQFRSAGEPVLYLNDPQGIDRGRRRMMLDGIAELNQQSFARRGDPEIETRITQAEMAYRMQSSVPELMDLKGEPEHVLNSYGPDVTEPGSFARNCLLARRMAERGVRFIQLYHRDWDHHGGIQDRLPQMALDTDQPSAALVRDLKQRGLLEDTLVIWGGEFGRTPYAQGGANLEKYGRDHHGKAFSIWMAGGGIKGGMSYGATDDFGFNVEQNPVHIHDLQATILHCLGMDHTKLTYRFQGRQFRLTDVHGHVVKGILS</sequence>
<dbReference type="Pfam" id="PF07394">
    <property type="entry name" value="DUF1501"/>
    <property type="match status" value="1"/>
</dbReference>
<dbReference type="PANTHER" id="PTHR43737:SF1">
    <property type="entry name" value="DUF1501 DOMAIN-CONTAINING PROTEIN"/>
    <property type="match status" value="1"/>
</dbReference>